<dbReference type="Proteomes" id="UP000267464">
    <property type="component" value="Unassembled WGS sequence"/>
</dbReference>
<evidence type="ECO:0008006" key="3">
    <source>
        <dbReference type="Google" id="ProtNLM"/>
    </source>
</evidence>
<comment type="caution">
    <text evidence="1">The sequence shown here is derived from an EMBL/GenBank/DDBJ whole genome shotgun (WGS) entry which is preliminary data.</text>
</comment>
<evidence type="ECO:0000313" key="2">
    <source>
        <dbReference type="Proteomes" id="UP000267464"/>
    </source>
</evidence>
<reference evidence="1 2" key="1">
    <citation type="submission" date="2018-08" db="EMBL/GenBank/DDBJ databases">
        <authorList>
            <person name="Khan S.A."/>
            <person name="Jeon C.O."/>
            <person name="Chun B.H."/>
            <person name="Jeong S.E."/>
        </authorList>
    </citation>
    <scope>NUCLEOTIDE SEQUENCE [LARGE SCALE GENOMIC DNA]</scope>
    <source>
        <strain evidence="1 2">S-16</strain>
    </source>
</reference>
<reference evidence="1 2" key="2">
    <citation type="submission" date="2018-12" db="EMBL/GenBank/DDBJ databases">
        <title>Rhizobacter gummiphilus sp. nov., a rubber-degrading bacterium isolated from the soil of a botanical garden in Japan.</title>
        <authorList>
            <person name="Shunsuke S.S."/>
        </authorList>
    </citation>
    <scope>NUCLEOTIDE SEQUENCE [LARGE SCALE GENOMIC DNA]</scope>
    <source>
        <strain evidence="1 2">S-16</strain>
    </source>
</reference>
<organism evidence="1 2">
    <name type="scientific">Piscinibacter terrae</name>
    <dbReference type="NCBI Taxonomy" id="2496871"/>
    <lineage>
        <taxon>Bacteria</taxon>
        <taxon>Pseudomonadati</taxon>
        <taxon>Pseudomonadota</taxon>
        <taxon>Betaproteobacteria</taxon>
        <taxon>Burkholderiales</taxon>
        <taxon>Sphaerotilaceae</taxon>
        <taxon>Piscinibacter</taxon>
    </lineage>
</organism>
<sequence length="119" mass="14107">MFVLFGWVKDRTEMGRALSCYCYRCQRTRDWEHWRETEWVSFFMIKTIPFLRTNFVVCSACREPIQLDAVRSRQLKSPAASSDLAGFLEAHQLSQKSEVQRRFLLAHREQTESREKNAA</sequence>
<gene>
    <name evidence="1" type="ORF">DZC73_12800</name>
</gene>
<dbReference type="AlphaFoldDB" id="A0A3N7HTJ5"/>
<accession>A0A3N7HTJ5</accession>
<dbReference type="RefSeq" id="WP_124540652.1">
    <property type="nucleotide sequence ID" value="NZ_QUSW01000003.1"/>
</dbReference>
<name>A0A3N7HTJ5_9BURK</name>
<protein>
    <recommendedName>
        <fullName evidence="3">Zinc-ribbon 15 domain-containing protein</fullName>
    </recommendedName>
</protein>
<keyword evidence="2" id="KW-1185">Reference proteome</keyword>
<proteinExistence type="predicted"/>
<dbReference type="EMBL" id="QUSW01000003">
    <property type="protein sequence ID" value="RQP24191.1"/>
    <property type="molecule type" value="Genomic_DNA"/>
</dbReference>
<dbReference type="OrthoDB" id="6267461at2"/>
<evidence type="ECO:0000313" key="1">
    <source>
        <dbReference type="EMBL" id="RQP24191.1"/>
    </source>
</evidence>